<keyword evidence="2" id="KW-0238">DNA-binding</keyword>
<dbReference type="SUPFAM" id="SSF46689">
    <property type="entry name" value="Homeodomain-like"/>
    <property type="match status" value="1"/>
</dbReference>
<dbReference type="SUPFAM" id="SSF51182">
    <property type="entry name" value="RmlC-like cupins"/>
    <property type="match status" value="1"/>
</dbReference>
<dbReference type="PANTHER" id="PTHR43280">
    <property type="entry name" value="ARAC-FAMILY TRANSCRIPTIONAL REGULATOR"/>
    <property type="match status" value="1"/>
</dbReference>
<dbReference type="PROSITE" id="PS00041">
    <property type="entry name" value="HTH_ARAC_FAMILY_1"/>
    <property type="match status" value="1"/>
</dbReference>
<reference evidence="5" key="1">
    <citation type="submission" date="2019-11" db="EMBL/GenBank/DDBJ databases">
        <authorList>
            <person name="Feng L."/>
        </authorList>
    </citation>
    <scope>NUCLEOTIDE SEQUENCE</scope>
    <source>
        <strain evidence="5">CramosumLFYP8</strain>
    </source>
</reference>
<evidence type="ECO:0000256" key="2">
    <source>
        <dbReference type="ARBA" id="ARBA00023125"/>
    </source>
</evidence>
<dbReference type="PROSITE" id="PS01124">
    <property type="entry name" value="HTH_ARAC_FAMILY_2"/>
    <property type="match status" value="1"/>
</dbReference>
<organism evidence="5">
    <name type="scientific">Thomasclavelia ramosa</name>
    <dbReference type="NCBI Taxonomy" id="1547"/>
    <lineage>
        <taxon>Bacteria</taxon>
        <taxon>Bacillati</taxon>
        <taxon>Bacillota</taxon>
        <taxon>Erysipelotrichia</taxon>
        <taxon>Erysipelotrichales</taxon>
        <taxon>Coprobacillaceae</taxon>
        <taxon>Thomasclavelia</taxon>
    </lineage>
</organism>
<keyword evidence="1" id="KW-0805">Transcription regulation</keyword>
<proteinExistence type="predicted"/>
<gene>
    <name evidence="5" type="primary">tetD_2</name>
    <name evidence="5" type="ORF">CRLFYP8_00833</name>
</gene>
<keyword evidence="3" id="KW-0804">Transcription</keyword>
<evidence type="ECO:0000256" key="3">
    <source>
        <dbReference type="ARBA" id="ARBA00023163"/>
    </source>
</evidence>
<evidence type="ECO:0000259" key="4">
    <source>
        <dbReference type="PROSITE" id="PS01124"/>
    </source>
</evidence>
<dbReference type="InterPro" id="IPR013096">
    <property type="entry name" value="Cupin_2"/>
</dbReference>
<dbReference type="InterPro" id="IPR018060">
    <property type="entry name" value="HTH_AraC"/>
</dbReference>
<dbReference type="SMART" id="SM00342">
    <property type="entry name" value="HTH_ARAC"/>
    <property type="match status" value="1"/>
</dbReference>
<protein>
    <submittedName>
        <fullName evidence="5">Transposon Tn10 TetD protein</fullName>
    </submittedName>
</protein>
<dbReference type="InterPro" id="IPR018062">
    <property type="entry name" value="HTH_AraC-typ_CS"/>
</dbReference>
<dbReference type="RefSeq" id="WP_156635040.1">
    <property type="nucleotide sequence ID" value="NZ_CACRTL010000003.1"/>
</dbReference>
<evidence type="ECO:0000256" key="1">
    <source>
        <dbReference type="ARBA" id="ARBA00023015"/>
    </source>
</evidence>
<dbReference type="GO" id="GO:0043565">
    <property type="term" value="F:sequence-specific DNA binding"/>
    <property type="evidence" value="ECO:0007669"/>
    <property type="project" value="InterPro"/>
</dbReference>
<feature type="domain" description="HTH araC/xylS-type" evidence="4">
    <location>
        <begin position="229"/>
        <end position="326"/>
    </location>
</feature>
<dbReference type="PANTHER" id="PTHR43280:SF28">
    <property type="entry name" value="HTH-TYPE TRANSCRIPTIONAL ACTIVATOR RHAS"/>
    <property type="match status" value="1"/>
</dbReference>
<dbReference type="InterPro" id="IPR011051">
    <property type="entry name" value="RmlC_Cupin_sf"/>
</dbReference>
<dbReference type="Pfam" id="PF12833">
    <property type="entry name" value="HTH_18"/>
    <property type="match status" value="1"/>
</dbReference>
<evidence type="ECO:0000313" key="5">
    <source>
        <dbReference type="EMBL" id="VYT58404.1"/>
    </source>
</evidence>
<name>A0A6N2XVC7_9FIRM</name>
<sequence length="328" mass="38886">MNYQELEKVLQGPLTYTNTSDKKLIEHFQEKFKMDPYNNDFLFIFHHEREFENKNHIISLHQRNSGRVPMHIFHYIVITYVYSGTMIITVENDTVTLNAGDVIIFDKHVPHSVAPTSANDLGVNIVLNENYFSKKFINHLPNDQLISKFMIELMNSQTNHNHYLLFYTKKDHLITNCIQNILCEHFEPAVCSDDLIDNFIMVLITHLVRKFQYNTNLTVSMFKNEQLMDDILNYIHSHYNEGSLNKMCHDFGYDPSYTSKLIKQFSGKTFKQLVNEERMKKAAILLQNHELPIYEIAHQIGINNLTSFYRRFQAYYQCTPQQYRDRYD</sequence>
<dbReference type="Gene3D" id="1.10.10.60">
    <property type="entry name" value="Homeodomain-like"/>
    <property type="match status" value="2"/>
</dbReference>
<dbReference type="Gene3D" id="2.60.120.10">
    <property type="entry name" value="Jelly Rolls"/>
    <property type="match status" value="1"/>
</dbReference>
<dbReference type="InterPro" id="IPR009057">
    <property type="entry name" value="Homeodomain-like_sf"/>
</dbReference>
<dbReference type="Pfam" id="PF07883">
    <property type="entry name" value="Cupin_2"/>
    <property type="match status" value="1"/>
</dbReference>
<accession>A0A6N2XVC7</accession>
<dbReference type="InterPro" id="IPR014710">
    <property type="entry name" value="RmlC-like_jellyroll"/>
</dbReference>
<dbReference type="GO" id="GO:0003700">
    <property type="term" value="F:DNA-binding transcription factor activity"/>
    <property type="evidence" value="ECO:0007669"/>
    <property type="project" value="InterPro"/>
</dbReference>
<dbReference type="AlphaFoldDB" id="A0A6N2XVC7"/>
<dbReference type="EMBL" id="CACRTL010000003">
    <property type="protein sequence ID" value="VYT58404.1"/>
    <property type="molecule type" value="Genomic_DNA"/>
</dbReference>